<accession>A0ABY2WTJ3</accession>
<dbReference type="SUPFAM" id="SSF56281">
    <property type="entry name" value="Metallo-hydrolase/oxidoreductase"/>
    <property type="match status" value="1"/>
</dbReference>
<reference evidence="3 4" key="1">
    <citation type="submission" date="2019-05" db="EMBL/GenBank/DDBJ databases">
        <title>Ruegeria sp. nov., isolated from tidal flat.</title>
        <authorList>
            <person name="Kim W."/>
        </authorList>
    </citation>
    <scope>NUCLEOTIDE SEQUENCE [LARGE SCALE GENOMIC DNA]</scope>
    <source>
        <strain evidence="3 4">CAU 1488</strain>
    </source>
</reference>
<dbReference type="InterPro" id="IPR050855">
    <property type="entry name" value="NDM-1-like"/>
</dbReference>
<dbReference type="Gene3D" id="3.60.15.10">
    <property type="entry name" value="Ribonuclease Z/Hydroxyacylglutathione hydrolase-like"/>
    <property type="match status" value="1"/>
</dbReference>
<name>A0ABY2WTJ3_9RHOB</name>
<evidence type="ECO:0000256" key="1">
    <source>
        <dbReference type="ARBA" id="ARBA00005250"/>
    </source>
</evidence>
<comment type="caution">
    <text evidence="3">The sequence shown here is derived from an EMBL/GenBank/DDBJ whole genome shotgun (WGS) entry which is preliminary data.</text>
</comment>
<dbReference type="PANTHER" id="PTHR42951">
    <property type="entry name" value="METALLO-BETA-LACTAMASE DOMAIN-CONTAINING"/>
    <property type="match status" value="1"/>
</dbReference>
<dbReference type="Proteomes" id="UP001193035">
    <property type="component" value="Unassembled WGS sequence"/>
</dbReference>
<evidence type="ECO:0000259" key="2">
    <source>
        <dbReference type="SMART" id="SM00849"/>
    </source>
</evidence>
<feature type="domain" description="Metallo-beta-lactamase" evidence="2">
    <location>
        <begin position="43"/>
        <end position="214"/>
    </location>
</feature>
<dbReference type="EMBL" id="VCPD01000009">
    <property type="protein sequence ID" value="TMV03712.1"/>
    <property type="molecule type" value="Genomic_DNA"/>
</dbReference>
<dbReference type="SMART" id="SM00849">
    <property type="entry name" value="Lactamase_B"/>
    <property type="match status" value="1"/>
</dbReference>
<dbReference type="InterPro" id="IPR001279">
    <property type="entry name" value="Metallo-B-lactamas"/>
</dbReference>
<evidence type="ECO:0000313" key="4">
    <source>
        <dbReference type="Proteomes" id="UP001193035"/>
    </source>
</evidence>
<dbReference type="RefSeq" id="WP_138845169.1">
    <property type="nucleotide sequence ID" value="NZ_VCPD01000009.1"/>
</dbReference>
<comment type="similarity">
    <text evidence="1">Belongs to the metallo-beta-lactamase superfamily. Class-B beta-lactamase family.</text>
</comment>
<proteinExistence type="inferred from homology"/>
<gene>
    <name evidence="3" type="ORF">FGK63_18765</name>
</gene>
<protein>
    <recommendedName>
        <fullName evidence="2">Metallo-beta-lactamase domain-containing protein</fullName>
    </recommendedName>
</protein>
<dbReference type="PANTHER" id="PTHR42951:SF4">
    <property type="entry name" value="ACYL-COENZYME A THIOESTERASE MBLAC2"/>
    <property type="match status" value="1"/>
</dbReference>
<sequence>MLGAIQQMEDFSMILRTLVSLFLIAAGTAAVAQDAQREIIPVKGDVYLFRNNFHQSLIVATPVGTVRVDPINAEASAWLNENLGEITDQPVTHLIYSHSHLDHASGGSAHEGAQVIAHQNAPEAIDGVAPDLRVGDSHMLELGGKTIELTYLGPGHGEDMLAVVVRPENVGFIVDVAAPKRLPYRNMGGANLDDWIGQIKNAMALDFEVFAPGHGPIGTHDDLAEHLGYFEALRAGVLEGLEAGKSVEEIQAELTLDDYKDWLQYEDWRALNIEGMASYLTSAGIAN</sequence>
<dbReference type="InterPro" id="IPR036866">
    <property type="entry name" value="RibonucZ/Hydroxyglut_hydro"/>
</dbReference>
<evidence type="ECO:0000313" key="3">
    <source>
        <dbReference type="EMBL" id="TMV03712.1"/>
    </source>
</evidence>
<keyword evidence="4" id="KW-1185">Reference proteome</keyword>
<organism evidence="3 4">
    <name type="scientific">Ruegeria sediminis</name>
    <dbReference type="NCBI Taxonomy" id="2583820"/>
    <lineage>
        <taxon>Bacteria</taxon>
        <taxon>Pseudomonadati</taxon>
        <taxon>Pseudomonadota</taxon>
        <taxon>Alphaproteobacteria</taxon>
        <taxon>Rhodobacterales</taxon>
        <taxon>Roseobacteraceae</taxon>
        <taxon>Ruegeria</taxon>
    </lineage>
</organism>